<sequence>MSDIDMVPPEIWSNIIFFATRPPSQCYPLTTTAHKPFDLSPANNLVGHLSTLPTRMRIVLVSRVWHTIGSQYLYEFLQLSHSSKFPELLKVLERSSGQGQMAQYVRCAVLPYEPNPKISPLRILELLPNLEVLIRSHNPPYEWPVPTSGRPTRSSQLGSISPILGNLRRFDCTEHRFAGVSIGGLNHLPSSLRSCNNLEYLSIAGDCCETLDAVNLPSLITLRVERFVSTKRFCYHFWSFGGSSGRT</sequence>
<accession>A0A9P6CA49</accession>
<keyword evidence="2" id="KW-1185">Reference proteome</keyword>
<proteinExistence type="predicted"/>
<dbReference type="AlphaFoldDB" id="A0A9P6CA49"/>
<dbReference type="EMBL" id="MU150354">
    <property type="protein sequence ID" value="KAF9457912.1"/>
    <property type="molecule type" value="Genomic_DNA"/>
</dbReference>
<comment type="caution">
    <text evidence="1">The sequence shown here is derived from an EMBL/GenBank/DDBJ whole genome shotgun (WGS) entry which is preliminary data.</text>
</comment>
<organism evidence="1 2">
    <name type="scientific">Collybia nuda</name>
    <dbReference type="NCBI Taxonomy" id="64659"/>
    <lineage>
        <taxon>Eukaryota</taxon>
        <taxon>Fungi</taxon>
        <taxon>Dikarya</taxon>
        <taxon>Basidiomycota</taxon>
        <taxon>Agaricomycotina</taxon>
        <taxon>Agaricomycetes</taxon>
        <taxon>Agaricomycetidae</taxon>
        <taxon>Agaricales</taxon>
        <taxon>Tricholomatineae</taxon>
        <taxon>Clitocybaceae</taxon>
        <taxon>Collybia</taxon>
    </lineage>
</organism>
<dbReference type="OrthoDB" id="3256525at2759"/>
<evidence type="ECO:0000313" key="2">
    <source>
        <dbReference type="Proteomes" id="UP000807353"/>
    </source>
</evidence>
<protein>
    <recommendedName>
        <fullName evidence="3">F-box domain-containing protein</fullName>
    </recommendedName>
</protein>
<dbReference type="SUPFAM" id="SSF52058">
    <property type="entry name" value="L domain-like"/>
    <property type="match status" value="1"/>
</dbReference>
<reference evidence="1" key="1">
    <citation type="submission" date="2020-11" db="EMBL/GenBank/DDBJ databases">
        <authorList>
            <consortium name="DOE Joint Genome Institute"/>
            <person name="Ahrendt S."/>
            <person name="Riley R."/>
            <person name="Andreopoulos W."/>
            <person name="Labutti K."/>
            <person name="Pangilinan J."/>
            <person name="Ruiz-Duenas F.J."/>
            <person name="Barrasa J.M."/>
            <person name="Sanchez-Garcia M."/>
            <person name="Camarero S."/>
            <person name="Miyauchi S."/>
            <person name="Serrano A."/>
            <person name="Linde D."/>
            <person name="Babiker R."/>
            <person name="Drula E."/>
            <person name="Ayuso-Fernandez I."/>
            <person name="Pacheco R."/>
            <person name="Padilla G."/>
            <person name="Ferreira P."/>
            <person name="Barriuso J."/>
            <person name="Kellner H."/>
            <person name="Castanera R."/>
            <person name="Alfaro M."/>
            <person name="Ramirez L."/>
            <person name="Pisabarro A.G."/>
            <person name="Kuo A."/>
            <person name="Tritt A."/>
            <person name="Lipzen A."/>
            <person name="He G."/>
            <person name="Yan M."/>
            <person name="Ng V."/>
            <person name="Cullen D."/>
            <person name="Martin F."/>
            <person name="Rosso M.-N."/>
            <person name="Henrissat B."/>
            <person name="Hibbett D."/>
            <person name="Martinez A.T."/>
            <person name="Grigoriev I.V."/>
        </authorList>
    </citation>
    <scope>NUCLEOTIDE SEQUENCE</scope>
    <source>
        <strain evidence="1">CBS 247.69</strain>
    </source>
</reference>
<evidence type="ECO:0000313" key="1">
    <source>
        <dbReference type="EMBL" id="KAF9457912.1"/>
    </source>
</evidence>
<evidence type="ECO:0008006" key="3">
    <source>
        <dbReference type="Google" id="ProtNLM"/>
    </source>
</evidence>
<name>A0A9P6CA49_9AGAR</name>
<gene>
    <name evidence="1" type="ORF">BDZ94DRAFT_1271897</name>
</gene>
<dbReference type="Proteomes" id="UP000807353">
    <property type="component" value="Unassembled WGS sequence"/>
</dbReference>